<keyword evidence="1" id="KW-1185">Reference proteome</keyword>
<accession>A0ABM1AAS3</accession>
<evidence type="ECO:0000313" key="2">
    <source>
        <dbReference type="RefSeq" id="XP_012944126.1"/>
    </source>
</evidence>
<dbReference type="Proteomes" id="UP000694888">
    <property type="component" value="Unplaced"/>
</dbReference>
<dbReference type="InterPro" id="IPR018544">
    <property type="entry name" value="KICS_2"/>
</dbReference>
<protein>
    <submittedName>
        <fullName evidence="2">KICSTOR complex protein C12orf66</fullName>
    </submittedName>
</protein>
<proteinExistence type="predicted"/>
<dbReference type="PANTHER" id="PTHR31581">
    <property type="entry name" value="KICSTOR COMPLEX PROTEIN C12ORF66"/>
    <property type="match status" value="1"/>
</dbReference>
<organism evidence="1 2">
    <name type="scientific">Aplysia californica</name>
    <name type="common">California sea hare</name>
    <dbReference type="NCBI Taxonomy" id="6500"/>
    <lineage>
        <taxon>Eukaryota</taxon>
        <taxon>Metazoa</taxon>
        <taxon>Spiralia</taxon>
        <taxon>Lophotrochozoa</taxon>
        <taxon>Mollusca</taxon>
        <taxon>Gastropoda</taxon>
        <taxon>Heterobranchia</taxon>
        <taxon>Euthyneura</taxon>
        <taxon>Tectipleura</taxon>
        <taxon>Aplysiida</taxon>
        <taxon>Aplysioidea</taxon>
        <taxon>Aplysiidae</taxon>
        <taxon>Aplysia</taxon>
    </lineage>
</organism>
<reference evidence="2" key="1">
    <citation type="submission" date="2025-08" db="UniProtKB">
        <authorList>
            <consortium name="RefSeq"/>
        </authorList>
    </citation>
    <scope>IDENTIFICATION</scope>
</reference>
<dbReference type="PANTHER" id="PTHR31581:SF1">
    <property type="entry name" value="KICSTOR SUBUNIT 2"/>
    <property type="match status" value="1"/>
</dbReference>
<dbReference type="RefSeq" id="XP_012944126.1">
    <property type="nucleotide sequence ID" value="XM_013088672.2"/>
</dbReference>
<dbReference type="SUPFAM" id="SSF160651">
    <property type="entry name" value="FLJ32549 C-terminal domain-like"/>
    <property type="match status" value="1"/>
</dbReference>
<dbReference type="SUPFAM" id="SSF158548">
    <property type="entry name" value="FLJ32549 domain-like"/>
    <property type="match status" value="1"/>
</dbReference>
<dbReference type="GeneID" id="101850039"/>
<dbReference type="InterPro" id="IPR038060">
    <property type="entry name" value="C12orf66-like_central_sf"/>
</dbReference>
<dbReference type="Gene3D" id="1.10.3450.30">
    <property type="match status" value="1"/>
</dbReference>
<dbReference type="Pfam" id="PF09404">
    <property type="entry name" value="C12orf66_like"/>
    <property type="match status" value="1"/>
</dbReference>
<name>A0ABM1AAS3_APLCA</name>
<evidence type="ECO:0000313" key="1">
    <source>
        <dbReference type="Proteomes" id="UP000694888"/>
    </source>
</evidence>
<gene>
    <name evidence="2" type="primary">LOC101850039</name>
</gene>
<sequence>MDAKKSKPSGKWALIDPSTTDLAMRMSSQESVTTQLSTSTIPHEESVLELYFYLLSQTNFDKAKDLVDTEKDGHKFSVVPTWGEILQCLSQLATAERNYANLVFLGQKRFTHIVRTKDSAKSIYAMLLQEFQRMENMLTPLGRSSSHSSDASGGMMTQQEMEQLLAHISGQLYFFIFARIKMIDFYEQLMSLGTTRHWVNFEDLFMMCEEILKEHIKGFHHPLLVPVKTMFGLEVESLCHLLHAQIQMCQWNYLPCVLQLQQGHSKLNDWMAMIPSKEVKTTFGRTSSKSCPYPPLLNWMLKFKGILLSKFGLYFHDILFRQTVPPELKMNQSRTPEDFVGRIQTFQRKFDANIYLILDTHGLGPRAGEGGYHHPDKYAPPPQGLDTYPPIFSCPLERAVNSTHWPNICMMITSSPEAGGDKPKFFYDRATEKRPHSSYFIMRVDTRVSMVVVFETKKSEKDSGINGFMTEMAAQLRCQTIMAALKSFAKS</sequence>